<name>S3DH32_GLAL2</name>
<dbReference type="InterPro" id="IPR046529">
    <property type="entry name" value="DUF6594"/>
</dbReference>
<dbReference type="Pfam" id="PF20237">
    <property type="entry name" value="DUF6594"/>
    <property type="match status" value="1"/>
</dbReference>
<evidence type="ECO:0000259" key="2">
    <source>
        <dbReference type="Pfam" id="PF20237"/>
    </source>
</evidence>
<feature type="transmembrane region" description="Helical" evidence="1">
    <location>
        <begin position="253"/>
        <end position="272"/>
    </location>
</feature>
<accession>S3DH32</accession>
<feature type="transmembrane region" description="Helical" evidence="1">
    <location>
        <begin position="305"/>
        <end position="323"/>
    </location>
</feature>
<feature type="domain" description="DUF6594" evidence="2">
    <location>
        <begin position="70"/>
        <end position="316"/>
    </location>
</feature>
<keyword evidence="1" id="KW-0472">Membrane</keyword>
<keyword evidence="1" id="KW-1133">Transmembrane helix</keyword>
<dbReference type="KEGG" id="glz:GLAREA_12619"/>
<dbReference type="EMBL" id="KE145362">
    <property type="protein sequence ID" value="EPE31316.1"/>
    <property type="molecule type" value="Genomic_DNA"/>
</dbReference>
<dbReference type="AlphaFoldDB" id="S3DH32"/>
<feature type="transmembrane region" description="Helical" evidence="1">
    <location>
        <begin position="279"/>
        <end position="299"/>
    </location>
</feature>
<gene>
    <name evidence="3" type="ORF">GLAREA_12619</name>
</gene>
<dbReference type="eggNOG" id="ENOG502SNT3">
    <property type="taxonomic scope" value="Eukaryota"/>
</dbReference>
<evidence type="ECO:0000256" key="1">
    <source>
        <dbReference type="SAM" id="Phobius"/>
    </source>
</evidence>
<sequence>MSHAPVHFTPTSAVSGNVLRNKLPSGVSLDIPRLQRLSQKFFKWTKSLTRTDEQEEIVKPKKIEEYRAGYPRFSSLISAHHPYHICRRFTQVRARLLLLKQDNISQLEEQLEQIDESETHKIFLGNARRDANVQRKQVLADLDFGLKEYDELVERNHRILSYPDAKRRDVRSILNWLMNNSIARDETAFLSKPDLLCVGTVHDDAFLQVEILVENVIIFFYRLFKKRPQIDLSNDPDVYIFSSPLLKRITRAMIAWVVVIILLLPVVVINAVEKPAVRISIITTSSAAVIMLLAMMTNIKTSEMFLSGATYATVLVVFLSGNVNGKM</sequence>
<organism evidence="3 4">
    <name type="scientific">Glarea lozoyensis (strain ATCC 20868 / MF5171)</name>
    <dbReference type="NCBI Taxonomy" id="1116229"/>
    <lineage>
        <taxon>Eukaryota</taxon>
        <taxon>Fungi</taxon>
        <taxon>Dikarya</taxon>
        <taxon>Ascomycota</taxon>
        <taxon>Pezizomycotina</taxon>
        <taxon>Leotiomycetes</taxon>
        <taxon>Helotiales</taxon>
        <taxon>Helotiaceae</taxon>
        <taxon>Glarea</taxon>
    </lineage>
</organism>
<dbReference type="PANTHER" id="PTHR34502:SF5">
    <property type="entry name" value="DUF6594 DOMAIN-CONTAINING PROTEIN"/>
    <property type="match status" value="1"/>
</dbReference>
<dbReference type="GeneID" id="19471659"/>
<keyword evidence="1" id="KW-0812">Transmembrane</keyword>
<proteinExistence type="predicted"/>
<keyword evidence="4" id="KW-1185">Reference proteome</keyword>
<dbReference type="Proteomes" id="UP000016922">
    <property type="component" value="Unassembled WGS sequence"/>
</dbReference>
<dbReference type="OMA" id="LVELWIK"/>
<dbReference type="HOGENOM" id="CLU_051118_3_2_1"/>
<dbReference type="RefSeq" id="XP_008081591.1">
    <property type="nucleotide sequence ID" value="XM_008083400.1"/>
</dbReference>
<dbReference type="PANTHER" id="PTHR34502">
    <property type="entry name" value="DUF6594 DOMAIN-CONTAINING PROTEIN-RELATED"/>
    <property type="match status" value="1"/>
</dbReference>
<reference evidence="3 4" key="1">
    <citation type="journal article" date="2013" name="BMC Genomics">
        <title>Genomics-driven discovery of the pneumocandin biosynthetic gene cluster in the fungus Glarea lozoyensis.</title>
        <authorList>
            <person name="Chen L."/>
            <person name="Yue Q."/>
            <person name="Zhang X."/>
            <person name="Xiang M."/>
            <person name="Wang C."/>
            <person name="Li S."/>
            <person name="Che Y."/>
            <person name="Ortiz-Lopez F.J."/>
            <person name="Bills G.F."/>
            <person name="Liu X."/>
            <person name="An Z."/>
        </authorList>
    </citation>
    <scope>NUCLEOTIDE SEQUENCE [LARGE SCALE GENOMIC DNA]</scope>
    <source>
        <strain evidence="4">ATCC 20868 / MF5171</strain>
    </source>
</reference>
<dbReference type="OrthoDB" id="5341582at2759"/>
<evidence type="ECO:0000313" key="3">
    <source>
        <dbReference type="EMBL" id="EPE31316.1"/>
    </source>
</evidence>
<evidence type="ECO:0000313" key="4">
    <source>
        <dbReference type="Proteomes" id="UP000016922"/>
    </source>
</evidence>
<protein>
    <recommendedName>
        <fullName evidence="2">DUF6594 domain-containing protein</fullName>
    </recommendedName>
</protein>